<accession>W8YME6</accession>
<dbReference type="Proteomes" id="UP000030682">
    <property type="component" value="Unassembled WGS sequence"/>
</dbReference>
<protein>
    <recommendedName>
        <fullName evidence="2">DDE domain-containing protein</fullName>
    </recommendedName>
</protein>
<evidence type="ECO:0008006" key="2">
    <source>
        <dbReference type="Google" id="ProtNLM"/>
    </source>
</evidence>
<gene>
    <name evidence="1" type="ORF">BTDB27_p000249</name>
</gene>
<proteinExistence type="predicted"/>
<name>W8YME6_BACTU</name>
<organism evidence="1">
    <name type="scientific">Bacillus thuringiensis DB27</name>
    <dbReference type="NCBI Taxonomy" id="1431339"/>
    <lineage>
        <taxon>Bacteria</taxon>
        <taxon>Bacillati</taxon>
        <taxon>Bacillota</taxon>
        <taxon>Bacilli</taxon>
        <taxon>Bacillales</taxon>
        <taxon>Bacillaceae</taxon>
        <taxon>Bacillus</taxon>
        <taxon>Bacillus cereus group</taxon>
    </lineage>
</organism>
<dbReference type="AlphaFoldDB" id="W8YME6"/>
<reference evidence="1" key="2">
    <citation type="submission" date="2014-01" db="EMBL/GenBank/DDBJ databases">
        <authorList>
            <person name="Aslett M."/>
        </authorList>
    </citation>
    <scope>NUCLEOTIDE SEQUENCE [LARGE SCALE GENOMIC DNA]</scope>
    <source>
        <strain evidence="1">DB27</strain>
    </source>
</reference>
<evidence type="ECO:0000313" key="1">
    <source>
        <dbReference type="EMBL" id="CDN39586.1"/>
    </source>
</evidence>
<sequence length="82" mass="9596">MSIEIDLILRMPRVVDVNINKLWKDNHFIQKRILSMLSLRSFRTAISILTGVEAMHMIKKNRLMYGISLFQTKNNSFISSLD</sequence>
<reference evidence="1" key="1">
    <citation type="submission" date="2014-01" db="EMBL/GenBank/DDBJ databases">
        <title>Draft genome sequence of highly nematicidal Bacillus thuringiensis DB27.</title>
        <authorList>
            <person name="Iatsenko I."/>
            <person name="Pickard D."/>
            <person name="Corton C."/>
            <person name="Dougan G."/>
            <person name="Sommer R.J."/>
        </authorList>
    </citation>
    <scope>NUCLEOTIDE SEQUENCE [LARGE SCALE GENOMIC DNA]</scope>
    <source>
        <strain evidence="1">DB27</strain>
    </source>
</reference>
<dbReference type="HOGENOM" id="CLU_2551374_0_0_9"/>
<dbReference type="EMBL" id="HG810024">
    <property type="protein sequence ID" value="CDN39586.1"/>
    <property type="molecule type" value="Genomic_DNA"/>
</dbReference>